<protein>
    <submittedName>
        <fullName evidence="3">Pectinesterase</fullName>
    </submittedName>
</protein>
<dbReference type="SUPFAM" id="SSF53756">
    <property type="entry name" value="UDP-Glycosyltransferase/glycogen phosphorylase"/>
    <property type="match status" value="1"/>
</dbReference>
<dbReference type="CDD" id="cd03784">
    <property type="entry name" value="GT1_Gtf-like"/>
    <property type="match status" value="1"/>
</dbReference>
<accession>A0A6A2Z2H7</accession>
<dbReference type="FunFam" id="3.40.50.2000:FF:000056">
    <property type="entry name" value="Glycosyltransferase"/>
    <property type="match status" value="1"/>
</dbReference>
<comment type="similarity">
    <text evidence="1">Belongs to the UDP-glycosyltransferase family.</text>
</comment>
<dbReference type="PANTHER" id="PTHR48048">
    <property type="entry name" value="GLYCOSYLTRANSFERASE"/>
    <property type="match status" value="1"/>
</dbReference>
<evidence type="ECO:0000256" key="1">
    <source>
        <dbReference type="ARBA" id="ARBA00009995"/>
    </source>
</evidence>
<dbReference type="Gene3D" id="3.40.50.2000">
    <property type="entry name" value="Glycogen Phosphorylase B"/>
    <property type="match status" value="2"/>
</dbReference>
<comment type="caution">
    <text evidence="3">The sequence shown here is derived from an EMBL/GenBank/DDBJ whole genome shotgun (WGS) entry which is preliminary data.</text>
</comment>
<dbReference type="GO" id="GO:0035251">
    <property type="term" value="F:UDP-glucosyltransferase activity"/>
    <property type="evidence" value="ECO:0007669"/>
    <property type="project" value="InterPro"/>
</dbReference>
<dbReference type="EMBL" id="VEPZ02001233">
    <property type="protein sequence ID" value="KAE8685262.1"/>
    <property type="molecule type" value="Genomic_DNA"/>
</dbReference>
<dbReference type="InterPro" id="IPR002213">
    <property type="entry name" value="UDP_glucos_trans"/>
</dbReference>
<dbReference type="Proteomes" id="UP000436088">
    <property type="component" value="Unassembled WGS sequence"/>
</dbReference>
<name>A0A6A2Z2H7_HIBSY</name>
<evidence type="ECO:0000256" key="2">
    <source>
        <dbReference type="ARBA" id="ARBA00022679"/>
    </source>
</evidence>
<reference evidence="3" key="1">
    <citation type="submission" date="2019-09" db="EMBL/GenBank/DDBJ databases">
        <title>Draft genome information of white flower Hibiscus syriacus.</title>
        <authorList>
            <person name="Kim Y.-M."/>
        </authorList>
    </citation>
    <scope>NUCLEOTIDE SEQUENCE [LARGE SCALE GENOMIC DNA]</scope>
    <source>
        <strain evidence="3">YM2019G1</strain>
    </source>
</reference>
<keyword evidence="4" id="KW-1185">Reference proteome</keyword>
<dbReference type="AlphaFoldDB" id="A0A6A2Z2H7"/>
<dbReference type="InterPro" id="IPR050481">
    <property type="entry name" value="UDP-glycosyltransf_plant"/>
</dbReference>
<evidence type="ECO:0000313" key="4">
    <source>
        <dbReference type="Proteomes" id="UP000436088"/>
    </source>
</evidence>
<gene>
    <name evidence="3" type="ORF">F3Y22_tig00111099pilonHSYRG00098</name>
</gene>
<dbReference type="PANTHER" id="PTHR48048:SF45">
    <property type="entry name" value="GLYCOSYLTRANSFERASE"/>
    <property type="match status" value="1"/>
</dbReference>
<dbReference type="Pfam" id="PF00201">
    <property type="entry name" value="UDPGT"/>
    <property type="match status" value="1"/>
</dbReference>
<evidence type="ECO:0000313" key="3">
    <source>
        <dbReference type="EMBL" id="KAE8685262.1"/>
    </source>
</evidence>
<proteinExistence type="inferred from homology"/>
<sequence length="334" mass="37727">MTKKAELVFIPMTGMDHLVRTVQLAKLLVHLSPNLSITILTIKPPYDTRICSYVDSLTATATGRLKFISLPQPDPDVDVFKFMSRLVQTQGPLVKQAVTNIVERSNSVPDSPRLTGFVLDMFLTPFIDLANVFGVPSYAFYTSGAAFLGFQFYTMVLHDERKVEFDELEDSNTEFTIPSYVNPVSTNLFPIDMFNHESFTFLRNMVKGLRETKGIMHDVIMQWLDQQPRSSVVFLCFGSRGSFSEDQVIEIAYALEQSGHRFLWSLRRPVEQVKGMKESPTDYENVAKVLPEGVLDQTAEIGKLIGWAPQVAILGHPVIRGCINRNIKRIKSKI</sequence>
<keyword evidence="2" id="KW-0808">Transferase</keyword>
<organism evidence="3 4">
    <name type="scientific">Hibiscus syriacus</name>
    <name type="common">Rose of Sharon</name>
    <dbReference type="NCBI Taxonomy" id="106335"/>
    <lineage>
        <taxon>Eukaryota</taxon>
        <taxon>Viridiplantae</taxon>
        <taxon>Streptophyta</taxon>
        <taxon>Embryophyta</taxon>
        <taxon>Tracheophyta</taxon>
        <taxon>Spermatophyta</taxon>
        <taxon>Magnoliopsida</taxon>
        <taxon>eudicotyledons</taxon>
        <taxon>Gunneridae</taxon>
        <taxon>Pentapetalae</taxon>
        <taxon>rosids</taxon>
        <taxon>malvids</taxon>
        <taxon>Malvales</taxon>
        <taxon>Malvaceae</taxon>
        <taxon>Malvoideae</taxon>
        <taxon>Hibiscus</taxon>
    </lineage>
</organism>